<feature type="transmembrane region" description="Helical" evidence="9">
    <location>
        <begin position="214"/>
        <end position="232"/>
    </location>
</feature>
<organism evidence="11 12">
    <name type="scientific">Schizothecium vesticola</name>
    <dbReference type="NCBI Taxonomy" id="314040"/>
    <lineage>
        <taxon>Eukaryota</taxon>
        <taxon>Fungi</taxon>
        <taxon>Dikarya</taxon>
        <taxon>Ascomycota</taxon>
        <taxon>Pezizomycotina</taxon>
        <taxon>Sordariomycetes</taxon>
        <taxon>Sordariomycetidae</taxon>
        <taxon>Sordariales</taxon>
        <taxon>Schizotheciaceae</taxon>
        <taxon>Schizothecium</taxon>
    </lineage>
</organism>
<comment type="caution">
    <text evidence="11">The sequence shown here is derived from an EMBL/GenBank/DDBJ whole genome shotgun (WGS) entry which is preliminary data.</text>
</comment>
<keyword evidence="4 9" id="KW-0812">Transmembrane</keyword>
<proteinExistence type="inferred from homology"/>
<sequence length="331" mass="36870">MRWLPAFVSALVASTTGVLAVKKSTEERFASFHTKALASSAVKLSDASFRELTAAPRDYSVAVLLNALDSRYGCQMCREFQPEWDLLAKSWTKGDKKAESRLIFATLDFSDGRDVFMSFGLQTAPVVFYYPPTTGPHAAKSRDPIRYDFVNGFQSAEQMHAWIARNTPNRPSPPVQRPINYLKWIVTTTILLGGGTSAFVAWPYVLPVLQNRNVWAAVSLISILVFTSGQMFNHIRKVPYVGVDQRGGLTYFAAGFQNQFGMETQFVAAMYGVLAFSAMCLAIKVPRIADPKVQNVAVFAWAGILFFMYSFLLSIFRVKNAGYPFALPPFM</sequence>
<evidence type="ECO:0000256" key="5">
    <source>
        <dbReference type="ARBA" id="ARBA00022729"/>
    </source>
</evidence>
<feature type="transmembrane region" description="Helical" evidence="9">
    <location>
        <begin position="295"/>
        <end position="316"/>
    </location>
</feature>
<evidence type="ECO:0000256" key="6">
    <source>
        <dbReference type="ARBA" id="ARBA00022824"/>
    </source>
</evidence>
<name>A0AA40EP41_9PEZI</name>
<keyword evidence="12" id="KW-1185">Reference proteome</keyword>
<evidence type="ECO:0000256" key="10">
    <source>
        <dbReference type="SAM" id="SignalP"/>
    </source>
</evidence>
<comment type="subcellular location">
    <subcellularLocation>
        <location evidence="2">Endoplasmic reticulum membrane</location>
        <topology evidence="2">Multi-pass membrane protein</topology>
    </subcellularLocation>
</comment>
<evidence type="ECO:0000256" key="2">
    <source>
        <dbReference type="ARBA" id="ARBA00004477"/>
    </source>
</evidence>
<comment type="similarity">
    <text evidence="3">Belongs to the OST3/OST6 family.</text>
</comment>
<keyword evidence="6" id="KW-0256">Endoplasmic reticulum</keyword>
<evidence type="ECO:0000256" key="8">
    <source>
        <dbReference type="ARBA" id="ARBA00023136"/>
    </source>
</evidence>
<dbReference type="Pfam" id="PF04756">
    <property type="entry name" value="OST3_OST6"/>
    <property type="match status" value="1"/>
</dbReference>
<keyword evidence="5 10" id="KW-0732">Signal</keyword>
<dbReference type="PANTHER" id="PTHR12692">
    <property type="entry name" value="DOLICHYL-DIPHOSPHOOLIGOSACCHARIDE--PROTEIN GLYCOSYLTRANSFERASE-RELATED"/>
    <property type="match status" value="1"/>
</dbReference>
<evidence type="ECO:0000256" key="3">
    <source>
        <dbReference type="ARBA" id="ARBA00009561"/>
    </source>
</evidence>
<evidence type="ECO:0000256" key="1">
    <source>
        <dbReference type="ARBA" id="ARBA00002791"/>
    </source>
</evidence>
<dbReference type="FunFam" id="3.40.30.10:FF:000302">
    <property type="entry name" value="Oligosaccharyl transferase subunit (Gamma), putative"/>
    <property type="match status" value="1"/>
</dbReference>
<dbReference type="PANTHER" id="PTHR12692:SF0">
    <property type="entry name" value="GH11935P"/>
    <property type="match status" value="1"/>
</dbReference>
<dbReference type="EMBL" id="JAUKUD010000005">
    <property type="protein sequence ID" value="KAK0742886.1"/>
    <property type="molecule type" value="Genomic_DNA"/>
</dbReference>
<dbReference type="GO" id="GO:0008250">
    <property type="term" value="C:oligosaccharyltransferase complex"/>
    <property type="evidence" value="ECO:0007669"/>
    <property type="project" value="TreeGrafter"/>
</dbReference>
<dbReference type="Gene3D" id="3.40.30.10">
    <property type="entry name" value="Glutaredoxin"/>
    <property type="match status" value="1"/>
</dbReference>
<comment type="function">
    <text evidence="1">Subunit of the oligosaccharyl transferase (OST) complex that catalyzes the initial transfer of a defined glycan (Glc(3)Man(9)GlcNAc(2) in eukaryotes) from the lipid carrier dolichol-pyrophosphate to an asparagine residue within an Asn-X-Ser/Thr consensus motif in nascent polypeptide chains, the first step in protein N-glycosylation. N-glycosylation occurs cotranslationally and the complex associates with the Sec61 complex at the channel-forming translocon complex that mediates protein translocation across the endoplasmic reticulum (ER). All subunits are required for a maximal enzyme activity.</text>
</comment>
<dbReference type="SUPFAM" id="SSF52833">
    <property type="entry name" value="Thioredoxin-like"/>
    <property type="match status" value="1"/>
</dbReference>
<dbReference type="InterPro" id="IPR036249">
    <property type="entry name" value="Thioredoxin-like_sf"/>
</dbReference>
<feature type="transmembrane region" description="Helical" evidence="9">
    <location>
        <begin position="266"/>
        <end position="283"/>
    </location>
</feature>
<evidence type="ECO:0000313" key="11">
    <source>
        <dbReference type="EMBL" id="KAK0742886.1"/>
    </source>
</evidence>
<evidence type="ECO:0000256" key="4">
    <source>
        <dbReference type="ARBA" id="ARBA00022692"/>
    </source>
</evidence>
<gene>
    <name evidence="11" type="ORF">B0T18DRAFT_327563</name>
</gene>
<evidence type="ECO:0000256" key="9">
    <source>
        <dbReference type="SAM" id="Phobius"/>
    </source>
</evidence>
<feature type="signal peptide" evidence="10">
    <location>
        <begin position="1"/>
        <end position="20"/>
    </location>
</feature>
<dbReference type="Proteomes" id="UP001172155">
    <property type="component" value="Unassembled WGS sequence"/>
</dbReference>
<dbReference type="InterPro" id="IPR021149">
    <property type="entry name" value="OligosaccharylTrfase_OST3/OST6"/>
</dbReference>
<evidence type="ECO:0000313" key="12">
    <source>
        <dbReference type="Proteomes" id="UP001172155"/>
    </source>
</evidence>
<dbReference type="GO" id="GO:0018279">
    <property type="term" value="P:protein N-linked glycosylation via asparagine"/>
    <property type="evidence" value="ECO:0007669"/>
    <property type="project" value="TreeGrafter"/>
</dbReference>
<keyword evidence="7 9" id="KW-1133">Transmembrane helix</keyword>
<feature type="chain" id="PRO_5041310261" description="Oligosaccharyl transferase subunit" evidence="10">
    <location>
        <begin position="21"/>
        <end position="331"/>
    </location>
</feature>
<accession>A0AA40EP41</accession>
<evidence type="ECO:0008006" key="13">
    <source>
        <dbReference type="Google" id="ProtNLM"/>
    </source>
</evidence>
<protein>
    <recommendedName>
        <fullName evidence="13">Oligosaccharyl transferase subunit</fullName>
    </recommendedName>
</protein>
<keyword evidence="8 9" id="KW-0472">Membrane</keyword>
<dbReference type="AlphaFoldDB" id="A0AA40EP41"/>
<dbReference type="CDD" id="cd02961">
    <property type="entry name" value="PDI_a_family"/>
    <property type="match status" value="1"/>
</dbReference>
<feature type="transmembrane region" description="Helical" evidence="9">
    <location>
        <begin position="181"/>
        <end position="202"/>
    </location>
</feature>
<evidence type="ECO:0000256" key="7">
    <source>
        <dbReference type="ARBA" id="ARBA00022989"/>
    </source>
</evidence>
<reference evidence="11" key="1">
    <citation type="submission" date="2023-06" db="EMBL/GenBank/DDBJ databases">
        <title>Genome-scale phylogeny and comparative genomics of the fungal order Sordariales.</title>
        <authorList>
            <consortium name="Lawrence Berkeley National Laboratory"/>
            <person name="Hensen N."/>
            <person name="Bonometti L."/>
            <person name="Westerberg I."/>
            <person name="Brannstrom I.O."/>
            <person name="Guillou S."/>
            <person name="Cros-Aarteil S."/>
            <person name="Calhoun S."/>
            <person name="Haridas S."/>
            <person name="Kuo A."/>
            <person name="Mondo S."/>
            <person name="Pangilinan J."/>
            <person name="Riley R."/>
            <person name="LaButti K."/>
            <person name="Andreopoulos B."/>
            <person name="Lipzen A."/>
            <person name="Chen C."/>
            <person name="Yanf M."/>
            <person name="Daum C."/>
            <person name="Ng V."/>
            <person name="Clum A."/>
            <person name="Steindorff A."/>
            <person name="Ohm R."/>
            <person name="Martin F."/>
            <person name="Silar P."/>
            <person name="Natvig D."/>
            <person name="Lalanne C."/>
            <person name="Gautier V."/>
            <person name="Ament-velasquez S.L."/>
            <person name="Kruys A."/>
            <person name="Hutchinson M.I."/>
            <person name="Powell A.J."/>
            <person name="Barry K."/>
            <person name="Miller A.N."/>
            <person name="Grigoriev I.V."/>
            <person name="Debuchy R."/>
            <person name="Gladieux P."/>
            <person name="Thoren M.H."/>
            <person name="Johannesson H."/>
        </authorList>
    </citation>
    <scope>NUCLEOTIDE SEQUENCE</scope>
    <source>
        <strain evidence="11">SMH3187-1</strain>
    </source>
</reference>